<gene>
    <name evidence="4" type="ORF">IAD31_09170</name>
</gene>
<dbReference type="InterPro" id="IPR012334">
    <property type="entry name" value="Pectin_lyas_fold"/>
</dbReference>
<feature type="transmembrane region" description="Helical" evidence="2">
    <location>
        <begin position="1370"/>
        <end position="1390"/>
    </location>
</feature>
<evidence type="ECO:0000313" key="4">
    <source>
        <dbReference type="EMBL" id="HIQ61746.1"/>
    </source>
</evidence>
<dbReference type="Gene3D" id="1.20.1270.70">
    <property type="entry name" value="Designed single chain three-helix bundle"/>
    <property type="match status" value="1"/>
</dbReference>
<feature type="region of interest" description="Disordered" evidence="1">
    <location>
        <begin position="1328"/>
        <end position="1364"/>
    </location>
</feature>
<evidence type="ECO:0000313" key="5">
    <source>
        <dbReference type="Proteomes" id="UP000886879"/>
    </source>
</evidence>
<dbReference type="InterPro" id="IPR011050">
    <property type="entry name" value="Pectin_lyase_fold/virulence"/>
</dbReference>
<proteinExistence type="predicted"/>
<dbReference type="Gene3D" id="1.20.1270.90">
    <property type="entry name" value="AF1782-like"/>
    <property type="match status" value="3"/>
</dbReference>
<dbReference type="SMART" id="SM00710">
    <property type="entry name" value="PbH1"/>
    <property type="match status" value="6"/>
</dbReference>
<keyword evidence="2" id="KW-0812">Transmembrane</keyword>
<organism evidence="4 5">
    <name type="scientific">Candidatus Enterenecus faecium</name>
    <dbReference type="NCBI Taxonomy" id="2840780"/>
    <lineage>
        <taxon>Bacteria</taxon>
        <taxon>Bacillati</taxon>
        <taxon>Bacillota</taxon>
        <taxon>Clostridia</taxon>
        <taxon>Eubacteriales</taxon>
        <taxon>Candidatus Enterenecus</taxon>
    </lineage>
</organism>
<dbReference type="Gene3D" id="2.60.120.260">
    <property type="entry name" value="Galactose-binding domain-like"/>
    <property type="match status" value="1"/>
</dbReference>
<keyword evidence="2" id="KW-1133">Transmembrane helix</keyword>
<reference evidence="4" key="2">
    <citation type="journal article" date="2021" name="PeerJ">
        <title>Extensive microbial diversity within the chicken gut microbiome revealed by metagenomics and culture.</title>
        <authorList>
            <person name="Gilroy R."/>
            <person name="Ravi A."/>
            <person name="Getino M."/>
            <person name="Pursley I."/>
            <person name="Horton D.L."/>
            <person name="Alikhan N.F."/>
            <person name="Baker D."/>
            <person name="Gharbi K."/>
            <person name="Hall N."/>
            <person name="Watson M."/>
            <person name="Adriaenssens E.M."/>
            <person name="Foster-Nyarko E."/>
            <person name="Jarju S."/>
            <person name="Secka A."/>
            <person name="Antonio M."/>
            <person name="Oren A."/>
            <person name="Chaudhuri R.R."/>
            <person name="La Ragione R."/>
            <person name="Hildebrand F."/>
            <person name="Pallen M.J."/>
        </authorList>
    </citation>
    <scope>NUCLEOTIDE SEQUENCE</scope>
    <source>
        <strain evidence="4">ChiGjej2B2-12916</strain>
    </source>
</reference>
<dbReference type="EMBL" id="DVFO01000100">
    <property type="protein sequence ID" value="HIQ61746.1"/>
    <property type="molecule type" value="Genomic_DNA"/>
</dbReference>
<dbReference type="SUPFAM" id="SSF51126">
    <property type="entry name" value="Pectin lyase-like"/>
    <property type="match status" value="1"/>
</dbReference>
<dbReference type="InterPro" id="IPR006626">
    <property type="entry name" value="PbH1"/>
</dbReference>
<sequence>MLKKSLSLLLAGALTVSLAVPAVAGNSQAQPKQDTSYGTTYYLDASIGKTDGDGLTPANAFDSLEDINAKTFQPGDQILIKAGTQYTGTLWPKGSGCEGYPIVIDMYGQGDKPLIDGNGAYFMPQVKDWQGPLTGETGDQIGAAVYLYNQEYIEINNLEVKNQGDNVNRDRSGIRVEGYDYGVIDHIYIRNCYVHDVRGYNGQDDIYPVVPTNPDGSPTDGFTDEDQTNPNTTNTFWGARTTHRTGGINFVTYTARLPESKNEFNVPVQELDETKQITTFNDILIENNTVENCQANGITTTNVKGTLDDVAFRHTNVVIRGNDIHNVTRSGIIPIYTNGVLVEYNKVDTFQSTYEGYGCGIWCDRANGMVFQYNEVCNGQNGNDGMAFNLDDMTRDGVIQYNYTHDNYGGGYMLHVRQNSYNRNNTIRFNLSVNDSGVFTAHNAQIVAVGETSTTKLESAKVYNNTFLSNKDCHAVYQGDEVDYTNNIWYFTNSAVASRKDCFYPGANSSFDNNVYIGCVAPTDPNQHTDDPQFVGGSNLFGLTRDQALVNASLTANSPYVGAGVAVENNGGQDILGGSLDTLNLGAIAGAGHQAAAVSQTYTPNEVTKYLSDGTKQTQVINETVSESNTKWVNTTFNSKSVIYTKKEGNYLEFDMVGTGGIFTLKRGGGAGNVKLVAYQDGQEVKSVTVNTYNATADTITVDNFTQLSETNEAYTIRVYNAENGKASNFVSFTTNVAETTQPGCDNDAIAGVVLEQPMAQVIPYGKTSVSVDLASHVYFRTCQAQQPQATVTYTANNGATVEGNTVTFPAPGDYTVTAQATYNEVTVTDTITVSVTQGEEPQVNVPAVDTRALTGLIAACEGLDLTMYQEARQDVFQQTLAQAQALLEGEGYTQAQVDEMVTLLTTAKNGLSLTRVNAEDSVVVKNGNWVNLSDTTLDGGKALKCSNANDSMTVDFFGNQVQVYGRKAVGVAIMTFTVTRLSDNEVVHTQTVDGYNADKLDQQELFAWTGEANDQYRLTITNTGTDNENANNSYNVIIDFLTFGCDQAQLADLTALAAALTKADGLNSADYTPEAWQAVEAAVLAGRRVYVDATATQAQVDAAAAALNEAMDNLSGEPEEPVFTGLLEKVYAEVAAQDYSNLIDSAKAYYEKALADAKAILDNPSAYTQAQVDEVTDRLFIANALLNWVKGNPTMLQLLVDRANQMIANQDKYVTDAWQQLVDALAVAEETLANASDTMQGQMDEAADALLDAILAQRYKADKSILEDLIGKAEGINLEGYTAESVATFRTALQNAQAVMADETLTEDDQATVNAAVAALSDAMDGLTADGAPEVTDKPEASQTPETTDKPQATQKPESVPQTGDQSMLLVYVAALASTVLLLSTAVVVRKQTRR</sequence>
<protein>
    <submittedName>
        <fullName evidence="4">FIVAR domain-containing protein</fullName>
    </submittedName>
</protein>
<dbReference type="Pfam" id="PF07554">
    <property type="entry name" value="FIVAR"/>
    <property type="match status" value="4"/>
</dbReference>
<accession>A0A9D1CH59</accession>
<comment type="caution">
    <text evidence="4">The sequence shown here is derived from an EMBL/GenBank/DDBJ whole genome shotgun (WGS) entry which is preliminary data.</text>
</comment>
<reference evidence="4" key="1">
    <citation type="submission" date="2020-10" db="EMBL/GenBank/DDBJ databases">
        <authorList>
            <person name="Gilroy R."/>
        </authorList>
    </citation>
    <scope>NUCLEOTIDE SEQUENCE</scope>
    <source>
        <strain evidence="4">ChiGjej2B2-12916</strain>
    </source>
</reference>
<keyword evidence="2" id="KW-0472">Membrane</keyword>
<evidence type="ECO:0000256" key="1">
    <source>
        <dbReference type="SAM" id="MobiDB-lite"/>
    </source>
</evidence>
<keyword evidence="3" id="KW-0732">Signal</keyword>
<dbReference type="Gene3D" id="2.160.20.10">
    <property type="entry name" value="Single-stranded right-handed beta-helix, Pectin lyase-like"/>
    <property type="match status" value="1"/>
</dbReference>
<feature type="chain" id="PRO_5039105535" evidence="3">
    <location>
        <begin position="25"/>
        <end position="1396"/>
    </location>
</feature>
<evidence type="ECO:0000256" key="2">
    <source>
        <dbReference type="SAM" id="Phobius"/>
    </source>
</evidence>
<dbReference type="Proteomes" id="UP000886879">
    <property type="component" value="Unassembled WGS sequence"/>
</dbReference>
<feature type="compositionally biased region" description="Polar residues" evidence="1">
    <location>
        <begin position="1342"/>
        <end position="1364"/>
    </location>
</feature>
<feature type="signal peptide" evidence="3">
    <location>
        <begin position="1"/>
        <end position="24"/>
    </location>
</feature>
<evidence type="ECO:0000256" key="3">
    <source>
        <dbReference type="SAM" id="SignalP"/>
    </source>
</evidence>
<name>A0A9D1CH59_9FIRM</name>